<feature type="chain" id="PRO_5001785606" evidence="1">
    <location>
        <begin position="25"/>
        <end position="713"/>
    </location>
</feature>
<dbReference type="SUPFAM" id="SSF48208">
    <property type="entry name" value="Six-hairpin glycosidases"/>
    <property type="match status" value="1"/>
</dbReference>
<proteinExistence type="predicted"/>
<dbReference type="GO" id="GO:0005975">
    <property type="term" value="P:carbohydrate metabolic process"/>
    <property type="evidence" value="ECO:0007669"/>
    <property type="project" value="InterPro"/>
</dbReference>
<dbReference type="EMBL" id="JDSS02000016">
    <property type="protein sequence ID" value="KFB69321.1"/>
    <property type="molecule type" value="Genomic_DNA"/>
</dbReference>
<dbReference type="InterPro" id="IPR008928">
    <property type="entry name" value="6-hairpin_glycosidase_sf"/>
</dbReference>
<feature type="signal peptide" evidence="1">
    <location>
        <begin position="1"/>
        <end position="24"/>
    </location>
</feature>
<protein>
    <submittedName>
        <fullName evidence="2">Uncharacterized protein</fullName>
    </submittedName>
</protein>
<dbReference type="Proteomes" id="UP000019812">
    <property type="component" value="Unassembled WGS sequence"/>
</dbReference>
<sequence precursor="true">MTRRHAFLMIAATALMSTANHAWSASPWAIACGDGRVDQILDNFDATWDTCCTAHASIPMPTQRTVAGCSGNALALSYDLRNVAPVGGASWVVVQRSFAAAKDLRGYTHVRLALKGSNVDNHDNVEVKLKAANGLFTARLVSVTDLPEWRALYIDLREFTGNGAPDLSSVSGLELALVRAEDNEVWNIPGVGGKADPHAATMYFDEFAVVNLRPGGPRREVQATFEPVAPVPAIRQAAARALVERVVPSGPGAGLVPAWFTEPTPNFNIYAQAEALLVFLHEHSLTGDATYRDAAQRLGARLIALQIAPDAAQSGAWFTAHSPQSGVLAPPQRTTQAVPCNGNERDIRDVDACQWIGNTGWALIALARLRHSGLYENDPALAAAIERGASWIVAQIGRTGGYDDITSLGIEGNVSAYFGLLAAGRASDAERLGRGIFARGWDPIQHRMKTGARAEDAATALDVAGSWGVTFLRAVGRNAEALESAGFTYSTMRVNSFDGTRRGFGDIAGPFTPAVEFIGQAAAAGIRDANLVMQEVAAMQIPAGRAYAGAFPGAADAWYGGSLPPWNTTMPGVSPTAWVHFAHSGDPLLALLQPRVGVSLNQRRFQPGDVLTLNARLLPGTAETTVDVYLALQLPGCTTSACALFWQPNNSFTPSPLPVLKSWVVERYEAPVFTYRFTGSEPPGRYTWLAAFVKPGTGEVIGSISQPSFEFGR</sequence>
<reference evidence="2 3" key="1">
    <citation type="submission" date="2014-07" db="EMBL/GenBank/DDBJ databases">
        <title>Expanding our view of genomic diversity in Candidatus Accumulibacter clades.</title>
        <authorList>
            <person name="Skennerton C.T."/>
            <person name="Barr J.J."/>
            <person name="Slater F.R."/>
            <person name="Bond P.L."/>
            <person name="Tyson G.W."/>
        </authorList>
    </citation>
    <scope>NUCLEOTIDE SEQUENCE [LARGE SCALE GENOMIC DNA]</scope>
    <source>
        <strain evidence="3">SK-01</strain>
    </source>
</reference>
<dbReference type="STRING" id="1457154.CAPSK01_001067"/>
<accession>A0A084Y3M7</accession>
<organism evidence="2 3">
    <name type="scientific">Candidatus Accumulibacter vicinus</name>
    <dbReference type="NCBI Taxonomy" id="2954382"/>
    <lineage>
        <taxon>Bacteria</taxon>
        <taxon>Pseudomonadati</taxon>
        <taxon>Pseudomonadota</taxon>
        <taxon>Betaproteobacteria</taxon>
        <taxon>Candidatus Accumulibacter</taxon>
    </lineage>
</organism>
<evidence type="ECO:0000256" key="1">
    <source>
        <dbReference type="SAM" id="SignalP"/>
    </source>
</evidence>
<name>A0A084Y3M7_9PROT</name>
<evidence type="ECO:0000313" key="2">
    <source>
        <dbReference type="EMBL" id="KFB69321.1"/>
    </source>
</evidence>
<gene>
    <name evidence="2" type="ORF">CAPSK01_001067</name>
</gene>
<keyword evidence="1" id="KW-0732">Signal</keyword>
<dbReference type="AlphaFoldDB" id="A0A084Y3M7"/>
<comment type="caution">
    <text evidence="2">The sequence shown here is derived from an EMBL/GenBank/DDBJ whole genome shotgun (WGS) entry which is preliminary data.</text>
</comment>
<dbReference type="RefSeq" id="WP_273703095.1">
    <property type="nucleotide sequence ID" value="NZ_JDSS02000016.1"/>
</dbReference>
<dbReference type="PROSITE" id="PS51257">
    <property type="entry name" value="PROKAR_LIPOPROTEIN"/>
    <property type="match status" value="1"/>
</dbReference>
<evidence type="ECO:0000313" key="3">
    <source>
        <dbReference type="Proteomes" id="UP000019812"/>
    </source>
</evidence>